<gene>
    <name evidence="6" type="ORF">IAC55_01635</name>
</gene>
<dbReference type="PROSITE" id="PS50931">
    <property type="entry name" value="HTH_LYSR"/>
    <property type="match status" value="1"/>
</dbReference>
<dbReference type="SUPFAM" id="SSF53850">
    <property type="entry name" value="Periplasmic binding protein-like II"/>
    <property type="match status" value="1"/>
</dbReference>
<keyword evidence="2" id="KW-0805">Transcription regulation</keyword>
<name>A0A9D9DZ10_9FIRM</name>
<protein>
    <submittedName>
        <fullName evidence="6">LysR family transcriptional regulator</fullName>
    </submittedName>
</protein>
<dbReference type="GO" id="GO:0003677">
    <property type="term" value="F:DNA binding"/>
    <property type="evidence" value="ECO:0007669"/>
    <property type="project" value="UniProtKB-KW"/>
</dbReference>
<dbReference type="Gene3D" id="1.10.10.10">
    <property type="entry name" value="Winged helix-like DNA-binding domain superfamily/Winged helix DNA-binding domain"/>
    <property type="match status" value="1"/>
</dbReference>
<dbReference type="AlphaFoldDB" id="A0A9D9DZ10"/>
<evidence type="ECO:0000313" key="7">
    <source>
        <dbReference type="Proteomes" id="UP000823611"/>
    </source>
</evidence>
<dbReference type="Pfam" id="PF03466">
    <property type="entry name" value="LysR_substrate"/>
    <property type="match status" value="1"/>
</dbReference>
<dbReference type="FunFam" id="1.10.10.10:FF:000001">
    <property type="entry name" value="LysR family transcriptional regulator"/>
    <property type="match status" value="1"/>
</dbReference>
<dbReference type="Pfam" id="PF00126">
    <property type="entry name" value="HTH_1"/>
    <property type="match status" value="1"/>
</dbReference>
<feature type="domain" description="HTH lysR-type" evidence="5">
    <location>
        <begin position="1"/>
        <end position="58"/>
    </location>
</feature>
<dbReference type="GO" id="GO:0003700">
    <property type="term" value="F:DNA-binding transcription factor activity"/>
    <property type="evidence" value="ECO:0007669"/>
    <property type="project" value="InterPro"/>
</dbReference>
<comment type="similarity">
    <text evidence="1">Belongs to the LysR transcriptional regulatory family.</text>
</comment>
<comment type="caution">
    <text evidence="6">The sequence shown here is derived from an EMBL/GenBank/DDBJ whole genome shotgun (WGS) entry which is preliminary data.</text>
</comment>
<dbReference type="PRINTS" id="PR00039">
    <property type="entry name" value="HTHLYSR"/>
</dbReference>
<dbReference type="InterPro" id="IPR036390">
    <property type="entry name" value="WH_DNA-bd_sf"/>
</dbReference>
<reference evidence="6" key="1">
    <citation type="submission" date="2020-10" db="EMBL/GenBank/DDBJ databases">
        <authorList>
            <person name="Gilroy R."/>
        </authorList>
    </citation>
    <scope>NUCLEOTIDE SEQUENCE</scope>
    <source>
        <strain evidence="6">F6-4510</strain>
    </source>
</reference>
<dbReference type="InterPro" id="IPR005119">
    <property type="entry name" value="LysR_subst-bd"/>
</dbReference>
<dbReference type="CDD" id="cd05466">
    <property type="entry name" value="PBP2_LTTR_substrate"/>
    <property type="match status" value="1"/>
</dbReference>
<evidence type="ECO:0000256" key="2">
    <source>
        <dbReference type="ARBA" id="ARBA00023015"/>
    </source>
</evidence>
<dbReference type="InterPro" id="IPR000847">
    <property type="entry name" value="LysR_HTH_N"/>
</dbReference>
<dbReference type="Proteomes" id="UP000823611">
    <property type="component" value="Unassembled WGS sequence"/>
</dbReference>
<evidence type="ECO:0000256" key="1">
    <source>
        <dbReference type="ARBA" id="ARBA00009437"/>
    </source>
</evidence>
<evidence type="ECO:0000259" key="5">
    <source>
        <dbReference type="PROSITE" id="PS50931"/>
    </source>
</evidence>
<dbReference type="GO" id="GO:0005829">
    <property type="term" value="C:cytosol"/>
    <property type="evidence" value="ECO:0007669"/>
    <property type="project" value="TreeGrafter"/>
</dbReference>
<dbReference type="Gene3D" id="3.40.190.290">
    <property type="match status" value="1"/>
</dbReference>
<organism evidence="6 7">
    <name type="scientific">Candidatus Fimicola merdigallinarum</name>
    <dbReference type="NCBI Taxonomy" id="2840819"/>
    <lineage>
        <taxon>Bacteria</taxon>
        <taxon>Bacillati</taxon>
        <taxon>Bacillota</taxon>
        <taxon>Clostridia</taxon>
        <taxon>Lachnospirales</taxon>
        <taxon>Lachnospiraceae</taxon>
        <taxon>Lachnospiraceae incertae sedis</taxon>
        <taxon>Candidatus Fimicola</taxon>
    </lineage>
</organism>
<evidence type="ECO:0000256" key="3">
    <source>
        <dbReference type="ARBA" id="ARBA00023125"/>
    </source>
</evidence>
<proteinExistence type="inferred from homology"/>
<keyword evidence="4" id="KW-0804">Transcription</keyword>
<dbReference type="PANTHER" id="PTHR30419">
    <property type="entry name" value="HTH-TYPE TRANSCRIPTIONAL REGULATOR YBHD"/>
    <property type="match status" value="1"/>
</dbReference>
<keyword evidence="3" id="KW-0238">DNA-binding</keyword>
<dbReference type="InterPro" id="IPR050950">
    <property type="entry name" value="HTH-type_LysR_regulators"/>
</dbReference>
<dbReference type="InterPro" id="IPR036388">
    <property type="entry name" value="WH-like_DNA-bd_sf"/>
</dbReference>
<accession>A0A9D9DZ10</accession>
<dbReference type="SUPFAM" id="SSF46785">
    <property type="entry name" value="Winged helix' DNA-binding domain"/>
    <property type="match status" value="1"/>
</dbReference>
<dbReference type="EMBL" id="JADIMX010000033">
    <property type="protein sequence ID" value="MBO8434009.1"/>
    <property type="molecule type" value="Genomic_DNA"/>
</dbReference>
<reference evidence="6" key="2">
    <citation type="journal article" date="2021" name="PeerJ">
        <title>Extensive microbial diversity within the chicken gut microbiome revealed by metagenomics and culture.</title>
        <authorList>
            <person name="Gilroy R."/>
            <person name="Ravi A."/>
            <person name="Getino M."/>
            <person name="Pursley I."/>
            <person name="Horton D.L."/>
            <person name="Alikhan N.F."/>
            <person name="Baker D."/>
            <person name="Gharbi K."/>
            <person name="Hall N."/>
            <person name="Watson M."/>
            <person name="Adriaenssens E.M."/>
            <person name="Foster-Nyarko E."/>
            <person name="Jarju S."/>
            <person name="Secka A."/>
            <person name="Antonio M."/>
            <person name="Oren A."/>
            <person name="Chaudhuri R.R."/>
            <person name="La Ragione R."/>
            <person name="Hildebrand F."/>
            <person name="Pallen M.J."/>
        </authorList>
    </citation>
    <scope>NUCLEOTIDE SEQUENCE</scope>
    <source>
        <strain evidence="6">F6-4510</strain>
    </source>
</reference>
<evidence type="ECO:0000313" key="6">
    <source>
        <dbReference type="EMBL" id="MBO8434009.1"/>
    </source>
</evidence>
<sequence length="289" mass="32921">MNTIQLECFVAVAENLSFARASEILHITQPAVTHQINSLEKELEVKLFKRTTRTVELTNAGWNFIEDAKNILNITHMAKMRISNNLKETRIPFIIGCYNKLELNLIPNILRPFLEEVPEIHPILKTALPQTLRTMLENETIDVMLGFKNGDFATYTELTKADIVCICPKTHPFAKKNIVALEELKYGKIVICDPRRNYPLISSHHNQIVGSRSPSEVYICENAEATFSLMKSVDAFTILPDIPMSRDSTMCYIPIENSEKLSFGIYSKNQDKDTNLKRFIKVAKGVFEV</sequence>
<evidence type="ECO:0000256" key="4">
    <source>
        <dbReference type="ARBA" id="ARBA00023163"/>
    </source>
</evidence>
<dbReference type="PANTHER" id="PTHR30419:SF30">
    <property type="entry name" value="LYSR FAMILY TRANSCRIPTIONAL REGULATOR"/>
    <property type="match status" value="1"/>
</dbReference>